<dbReference type="InterPro" id="IPR001610">
    <property type="entry name" value="PAC"/>
</dbReference>
<dbReference type="SMART" id="SM00471">
    <property type="entry name" value="HDc"/>
    <property type="match status" value="1"/>
</dbReference>
<evidence type="ECO:0000313" key="6">
    <source>
        <dbReference type="Proteomes" id="UP000243819"/>
    </source>
</evidence>
<evidence type="ECO:0000259" key="1">
    <source>
        <dbReference type="PROSITE" id="PS50112"/>
    </source>
</evidence>
<keyword evidence="6" id="KW-1185">Reference proteome</keyword>
<feature type="domain" description="PAC" evidence="2">
    <location>
        <begin position="376"/>
        <end position="429"/>
    </location>
</feature>
<dbReference type="PANTHER" id="PTHR43155:SF2">
    <property type="entry name" value="CYCLIC DI-GMP PHOSPHODIESTERASE PA4108"/>
    <property type="match status" value="1"/>
</dbReference>
<sequence length="873" mass="99267">MKEKEAHFKHLTEKISEIVAILDFTGNFKWLGKYHEVLGYEVKELMGKNALSLIHPQDLPLIKGEFDRLVSGEIEKTRVVFRYRKGDNSYIWLETIAQIISGDKEKGIFLTSRDITSYYEEGQALKLILKYYNDFIQYNNKEINYKKITDDFASIVNSLAVALNIYGDDGKTFVTKAISVKGEILTKAVKILGFTLEGKEWQHDKIRAEKIKNQVTTIFPKLEDLTGDVIPKGIVTTLQNMFSIGEVAVVKIMEGERMFGDFTIIMPKGTKFRNETVAEIFANQLGLLLERQQKEKEKIAIERALRESESKYRNIFNHSPVGIFYFNSSGVITDCNGAFIEILGSTKEKILGTDIFSLDNVGVVRGTREALEGKNAYYEGLYTSKTSGKTIYVFSKFAPIFTDGGEITGGMGIVEDMTERKKMEDILHFEKEYLRTTLLGIGEGVISTDKWGYINLFNPGAEKITGWKREEALGKKFYEIIKVIAREENAIKIERKDKKIIYIEKNKSPIKDQKGEVIGEITVFRDCTEKIERQKKIEFLSYYDELTELYNRRYIVEQLKRLDNEYSLPLGIIVIDINGLKITNDAFGHDTGDRLIKLVANILTQCCPPQSIIGRMGGDEFVILLPNTNETIVEELIEKIKGKGAQSKLESVVVSFAIGYAIKKEIVESLGEIYKLADHNMYKDKLKRGKSIGGEIVENVLKTINSQYLQEQIHSERVSQYCEAIGKALNLTEKEIVILKGAGALHDIGKITVSPEILNKSSKLTPEEYEEVKRHPEIGYQILRSIDEYRLMAEFVLCHHERWDGKGYPRGLKGEEIPLEGRIISVADAYEAMTAKRSYQKTRTKEEALAELKRCAGTQFDPKIVDVFIKVMG</sequence>
<feature type="domain" description="HD-GYP" evidence="4">
    <location>
        <begin position="689"/>
        <end position="873"/>
    </location>
</feature>
<gene>
    <name evidence="5" type="ORF">SAMN03080614_101133</name>
</gene>
<evidence type="ECO:0000259" key="2">
    <source>
        <dbReference type="PROSITE" id="PS50113"/>
    </source>
</evidence>
<dbReference type="InterPro" id="IPR000700">
    <property type="entry name" value="PAS-assoc_C"/>
</dbReference>
<dbReference type="SMART" id="SM00091">
    <property type="entry name" value="PAS"/>
    <property type="match status" value="3"/>
</dbReference>
<dbReference type="PROSITE" id="PS50112">
    <property type="entry name" value="PAS"/>
    <property type="match status" value="3"/>
</dbReference>
<dbReference type="Pfam" id="PF00990">
    <property type="entry name" value="GGDEF"/>
    <property type="match status" value="1"/>
</dbReference>
<dbReference type="SUPFAM" id="SSF55073">
    <property type="entry name" value="Nucleotide cyclase"/>
    <property type="match status" value="1"/>
</dbReference>
<dbReference type="AlphaFoldDB" id="A0A1H9ZNG4"/>
<dbReference type="InterPro" id="IPR037522">
    <property type="entry name" value="HD_GYP_dom"/>
</dbReference>
<dbReference type="GO" id="GO:0006355">
    <property type="term" value="P:regulation of DNA-templated transcription"/>
    <property type="evidence" value="ECO:0007669"/>
    <property type="project" value="InterPro"/>
</dbReference>
<dbReference type="CDD" id="cd00130">
    <property type="entry name" value="PAS"/>
    <property type="match status" value="3"/>
</dbReference>
<dbReference type="RefSeq" id="WP_091349693.1">
    <property type="nucleotide sequence ID" value="NZ_FOIF01000011.1"/>
</dbReference>
<dbReference type="InterPro" id="IPR029787">
    <property type="entry name" value="Nucleotide_cyclase"/>
</dbReference>
<dbReference type="PROSITE" id="PS50113">
    <property type="entry name" value="PAC"/>
    <property type="match status" value="2"/>
</dbReference>
<dbReference type="NCBIfam" id="TIGR00254">
    <property type="entry name" value="GGDEF"/>
    <property type="match status" value="1"/>
</dbReference>
<dbReference type="Pfam" id="PF00989">
    <property type="entry name" value="PAS"/>
    <property type="match status" value="1"/>
</dbReference>
<dbReference type="Gene3D" id="3.30.70.270">
    <property type="match status" value="1"/>
</dbReference>
<dbReference type="InterPro" id="IPR035965">
    <property type="entry name" value="PAS-like_dom_sf"/>
</dbReference>
<dbReference type="CDD" id="cd00077">
    <property type="entry name" value="HDc"/>
    <property type="match status" value="1"/>
</dbReference>
<dbReference type="SUPFAM" id="SSF109604">
    <property type="entry name" value="HD-domain/PDEase-like"/>
    <property type="match status" value="1"/>
</dbReference>
<dbReference type="Gene3D" id="3.30.450.20">
    <property type="entry name" value="PAS domain"/>
    <property type="match status" value="3"/>
</dbReference>
<dbReference type="Proteomes" id="UP000243819">
    <property type="component" value="Unassembled WGS sequence"/>
</dbReference>
<dbReference type="OrthoDB" id="9804747at2"/>
<dbReference type="SMART" id="SM00267">
    <property type="entry name" value="GGDEF"/>
    <property type="match status" value="1"/>
</dbReference>
<evidence type="ECO:0000259" key="3">
    <source>
        <dbReference type="PROSITE" id="PS50887"/>
    </source>
</evidence>
<dbReference type="SMART" id="SM00086">
    <property type="entry name" value="PAC"/>
    <property type="match status" value="3"/>
</dbReference>
<feature type="domain" description="PAS" evidence="1">
    <location>
        <begin position="430"/>
        <end position="481"/>
    </location>
</feature>
<dbReference type="Pfam" id="PF08447">
    <property type="entry name" value="PAS_3"/>
    <property type="match status" value="1"/>
</dbReference>
<proteinExistence type="predicted"/>
<dbReference type="InterPro" id="IPR000160">
    <property type="entry name" value="GGDEF_dom"/>
</dbReference>
<dbReference type="SUPFAM" id="SSF55785">
    <property type="entry name" value="PYP-like sensor domain (PAS domain)"/>
    <property type="match status" value="3"/>
</dbReference>
<dbReference type="EMBL" id="FOIF01000011">
    <property type="protein sequence ID" value="SES83227.1"/>
    <property type="molecule type" value="Genomic_DNA"/>
</dbReference>
<dbReference type="PROSITE" id="PS51832">
    <property type="entry name" value="HD_GYP"/>
    <property type="match status" value="1"/>
</dbReference>
<dbReference type="CDD" id="cd01949">
    <property type="entry name" value="GGDEF"/>
    <property type="match status" value="1"/>
</dbReference>
<evidence type="ECO:0000259" key="4">
    <source>
        <dbReference type="PROSITE" id="PS51832"/>
    </source>
</evidence>
<dbReference type="STRING" id="1120990.SAMN03080614_101133"/>
<dbReference type="NCBIfam" id="TIGR00229">
    <property type="entry name" value="sensory_box"/>
    <property type="match status" value="3"/>
</dbReference>
<feature type="domain" description="PAC" evidence="2">
    <location>
        <begin position="487"/>
        <end position="539"/>
    </location>
</feature>
<feature type="domain" description="PAS" evidence="1">
    <location>
        <begin position="36"/>
        <end position="73"/>
    </location>
</feature>
<dbReference type="Gene3D" id="1.10.3210.10">
    <property type="entry name" value="Hypothetical protein af1432"/>
    <property type="match status" value="1"/>
</dbReference>
<dbReference type="InterPro" id="IPR013655">
    <property type="entry name" value="PAS_fold_3"/>
</dbReference>
<name>A0A1H9ZNG4_9FIRM</name>
<protein>
    <submittedName>
        <fullName evidence="5">PAS domain S-box-containing protein/diguanylate cyclase (GGDEF) domain-containing protein</fullName>
    </submittedName>
</protein>
<dbReference type="PANTHER" id="PTHR43155">
    <property type="entry name" value="CYCLIC DI-GMP PHOSPHODIESTERASE PA4108-RELATED"/>
    <property type="match status" value="1"/>
</dbReference>
<feature type="domain" description="GGDEF" evidence="3">
    <location>
        <begin position="568"/>
        <end position="698"/>
    </location>
</feature>
<evidence type="ECO:0000313" key="5">
    <source>
        <dbReference type="EMBL" id="SES83227.1"/>
    </source>
</evidence>
<reference evidence="6" key="1">
    <citation type="submission" date="2016-10" db="EMBL/GenBank/DDBJ databases">
        <authorList>
            <person name="Varghese N."/>
            <person name="Submissions S."/>
        </authorList>
    </citation>
    <scope>NUCLEOTIDE SEQUENCE [LARGE SCALE GENOMIC DNA]</scope>
    <source>
        <strain evidence="6">DSM 13577</strain>
    </source>
</reference>
<dbReference type="Pfam" id="PF13487">
    <property type="entry name" value="HD_5"/>
    <property type="match status" value="1"/>
</dbReference>
<dbReference type="InterPro" id="IPR000014">
    <property type="entry name" value="PAS"/>
</dbReference>
<dbReference type="InterPro" id="IPR013767">
    <property type="entry name" value="PAS_fold"/>
</dbReference>
<dbReference type="InterPro" id="IPR043128">
    <property type="entry name" value="Rev_trsase/Diguanyl_cyclase"/>
</dbReference>
<feature type="domain" description="PAS" evidence="1">
    <location>
        <begin position="308"/>
        <end position="356"/>
    </location>
</feature>
<organism evidence="5 6">
    <name type="scientific">Anaerobranca gottschalkii DSM 13577</name>
    <dbReference type="NCBI Taxonomy" id="1120990"/>
    <lineage>
        <taxon>Bacteria</taxon>
        <taxon>Bacillati</taxon>
        <taxon>Bacillota</taxon>
        <taxon>Clostridia</taxon>
        <taxon>Eubacteriales</taxon>
        <taxon>Proteinivoracaceae</taxon>
        <taxon>Anaerobranca</taxon>
    </lineage>
</organism>
<dbReference type="PROSITE" id="PS50887">
    <property type="entry name" value="GGDEF"/>
    <property type="match status" value="1"/>
</dbReference>
<dbReference type="Pfam" id="PF13426">
    <property type="entry name" value="PAS_9"/>
    <property type="match status" value="1"/>
</dbReference>
<dbReference type="InterPro" id="IPR003607">
    <property type="entry name" value="HD/PDEase_dom"/>
</dbReference>
<accession>A0A1H9ZNG4</accession>